<keyword evidence="5" id="KW-0472">Membrane</keyword>
<dbReference type="GO" id="GO:0005886">
    <property type="term" value="C:plasma membrane"/>
    <property type="evidence" value="ECO:0007669"/>
    <property type="project" value="UniProtKB-SubCell"/>
</dbReference>
<evidence type="ECO:0000256" key="5">
    <source>
        <dbReference type="ARBA" id="ARBA00023136"/>
    </source>
</evidence>
<dbReference type="SMART" id="SM00409">
    <property type="entry name" value="IG"/>
    <property type="match status" value="3"/>
</dbReference>
<dbReference type="InterPro" id="IPR013098">
    <property type="entry name" value="Ig_I-set"/>
</dbReference>
<feature type="domain" description="Ig-like" evidence="9">
    <location>
        <begin position="176"/>
        <end position="268"/>
    </location>
</feature>
<dbReference type="PANTHER" id="PTHR12231">
    <property type="entry name" value="CTX-RELATED TYPE I TRANSMEMBRANE PROTEIN"/>
    <property type="match status" value="1"/>
</dbReference>
<keyword evidence="3" id="KW-0732">Signal</keyword>
<dbReference type="SUPFAM" id="SSF48726">
    <property type="entry name" value="Immunoglobulin"/>
    <property type="match status" value="3"/>
</dbReference>
<evidence type="ECO:0000256" key="7">
    <source>
        <dbReference type="ARBA" id="ARBA00023180"/>
    </source>
</evidence>
<dbReference type="InterPro" id="IPR013783">
    <property type="entry name" value="Ig-like_fold"/>
</dbReference>
<dbReference type="InterPro" id="IPR003598">
    <property type="entry name" value="Ig_sub2"/>
</dbReference>
<dbReference type="PROSITE" id="PS00290">
    <property type="entry name" value="IG_MHC"/>
    <property type="match status" value="1"/>
</dbReference>
<keyword evidence="4" id="KW-0677">Repeat</keyword>
<dbReference type="InterPro" id="IPR003006">
    <property type="entry name" value="Ig/MHC_CS"/>
</dbReference>
<name>A0A1D2MZV4_ORCCI</name>
<keyword evidence="6" id="KW-1015">Disulfide bond</keyword>
<keyword evidence="7" id="KW-0325">Glycoprotein</keyword>
<keyword evidence="8" id="KW-0393">Immunoglobulin domain</keyword>
<organism evidence="10 11">
    <name type="scientific">Orchesella cincta</name>
    <name type="common">Springtail</name>
    <name type="synonym">Podura cincta</name>
    <dbReference type="NCBI Taxonomy" id="48709"/>
    <lineage>
        <taxon>Eukaryota</taxon>
        <taxon>Metazoa</taxon>
        <taxon>Ecdysozoa</taxon>
        <taxon>Arthropoda</taxon>
        <taxon>Hexapoda</taxon>
        <taxon>Collembola</taxon>
        <taxon>Entomobryomorpha</taxon>
        <taxon>Entomobryoidea</taxon>
        <taxon>Orchesellidae</taxon>
        <taxon>Orchesellinae</taxon>
        <taxon>Orchesella</taxon>
    </lineage>
</organism>
<evidence type="ECO:0000256" key="2">
    <source>
        <dbReference type="ARBA" id="ARBA00022475"/>
    </source>
</evidence>
<dbReference type="GO" id="GO:0043005">
    <property type="term" value="C:neuron projection"/>
    <property type="evidence" value="ECO:0007669"/>
    <property type="project" value="TreeGrafter"/>
</dbReference>
<dbReference type="Proteomes" id="UP000094527">
    <property type="component" value="Unassembled WGS sequence"/>
</dbReference>
<dbReference type="OMA" id="HTHMVAQ"/>
<sequence length="457" mass="51317">MRFVSGLGKRKRQFSLLKTQRIIDGMCFLPSYLSGGMRQLVKTKLEILILTGDLLTKTTSYQDGSTHDRVKGLEPEFDVLLPNLTVKQGSDASFTCIVKHLGDYKVAWIRSEDKAIIALQSHMVTNNHRYSVMHNGHNTWTLHIKNVQQTDIGSYICQVNTDPQTSQYGTLKVVVPADIIDLETSNDVVVAENQPATLKCKAKGYPPPKVRWKRQDGAPLPISKEFLRNPAEKIDMWEGERLPLAPLSRQSTGAYLCIANNSVPPVVSKRVMVYVHFKPSVTATNQLVAAPLGVNITIICEVQAVPKPVLSWFNKGAEQIILNSVGRIWQETEVLKDYMFRMRLSIFYLQKDDFREYNCTAGNSLGADYKVIKLQRKSSKVRCESYPPHLFRPTPPHHHVDVWRPMKHANNNGGLNPTRTGSPPEISSMLKIIVANSSGIVKHTVEHVGKGNIMKVE</sequence>
<dbReference type="Pfam" id="PF13927">
    <property type="entry name" value="Ig_3"/>
    <property type="match status" value="2"/>
</dbReference>
<dbReference type="PANTHER" id="PTHR12231:SF253">
    <property type="entry name" value="DPR-INTERACTING PROTEIN ETA, ISOFORM B-RELATED"/>
    <property type="match status" value="1"/>
</dbReference>
<dbReference type="InterPro" id="IPR036179">
    <property type="entry name" value="Ig-like_dom_sf"/>
</dbReference>
<dbReference type="PROSITE" id="PS50835">
    <property type="entry name" value="IG_LIKE"/>
    <property type="match status" value="3"/>
</dbReference>
<protein>
    <submittedName>
        <fullName evidence="10">Lachesin</fullName>
    </submittedName>
</protein>
<dbReference type="OrthoDB" id="10012075at2759"/>
<dbReference type="InterPro" id="IPR051170">
    <property type="entry name" value="Neural/epithelial_adhesion"/>
</dbReference>
<evidence type="ECO:0000256" key="4">
    <source>
        <dbReference type="ARBA" id="ARBA00022737"/>
    </source>
</evidence>
<comment type="caution">
    <text evidence="10">The sequence shown here is derived from an EMBL/GenBank/DDBJ whole genome shotgun (WGS) entry which is preliminary data.</text>
</comment>
<evidence type="ECO:0000313" key="10">
    <source>
        <dbReference type="EMBL" id="ODM98518.1"/>
    </source>
</evidence>
<comment type="subcellular location">
    <subcellularLocation>
        <location evidence="1">Cell membrane</location>
    </subcellularLocation>
</comment>
<dbReference type="SMART" id="SM00408">
    <property type="entry name" value="IGc2"/>
    <property type="match status" value="3"/>
</dbReference>
<reference evidence="10 11" key="1">
    <citation type="journal article" date="2016" name="Genome Biol. Evol.">
        <title>Gene Family Evolution Reflects Adaptation to Soil Environmental Stressors in the Genome of the Collembolan Orchesella cincta.</title>
        <authorList>
            <person name="Faddeeva-Vakhrusheva A."/>
            <person name="Derks M.F."/>
            <person name="Anvar S.Y."/>
            <person name="Agamennone V."/>
            <person name="Suring W."/>
            <person name="Smit S."/>
            <person name="van Straalen N.M."/>
            <person name="Roelofs D."/>
        </authorList>
    </citation>
    <scope>NUCLEOTIDE SEQUENCE [LARGE SCALE GENOMIC DNA]</scope>
    <source>
        <tissue evidence="10">Mixed pool</tissue>
    </source>
</reference>
<evidence type="ECO:0000256" key="6">
    <source>
        <dbReference type="ARBA" id="ARBA00023157"/>
    </source>
</evidence>
<feature type="domain" description="Ig-like" evidence="9">
    <location>
        <begin position="75"/>
        <end position="172"/>
    </location>
</feature>
<keyword evidence="2" id="KW-1003">Cell membrane</keyword>
<evidence type="ECO:0000313" key="11">
    <source>
        <dbReference type="Proteomes" id="UP000094527"/>
    </source>
</evidence>
<dbReference type="InterPro" id="IPR003599">
    <property type="entry name" value="Ig_sub"/>
</dbReference>
<dbReference type="InterPro" id="IPR007110">
    <property type="entry name" value="Ig-like_dom"/>
</dbReference>
<evidence type="ECO:0000259" key="9">
    <source>
        <dbReference type="PROSITE" id="PS50835"/>
    </source>
</evidence>
<dbReference type="STRING" id="48709.A0A1D2MZV4"/>
<dbReference type="Gene3D" id="2.60.40.10">
    <property type="entry name" value="Immunoglobulins"/>
    <property type="match status" value="3"/>
</dbReference>
<keyword evidence="11" id="KW-1185">Reference proteome</keyword>
<dbReference type="EMBL" id="LJIJ01000346">
    <property type="protein sequence ID" value="ODM98518.1"/>
    <property type="molecule type" value="Genomic_DNA"/>
</dbReference>
<evidence type="ECO:0000256" key="3">
    <source>
        <dbReference type="ARBA" id="ARBA00022729"/>
    </source>
</evidence>
<proteinExistence type="predicted"/>
<accession>A0A1D2MZV4</accession>
<dbReference type="AlphaFoldDB" id="A0A1D2MZV4"/>
<dbReference type="FunFam" id="2.60.40.10:FF:000328">
    <property type="entry name" value="CLUMA_CG000981, isoform A"/>
    <property type="match status" value="1"/>
</dbReference>
<dbReference type="Pfam" id="PF07679">
    <property type="entry name" value="I-set"/>
    <property type="match status" value="1"/>
</dbReference>
<feature type="domain" description="Ig-like" evidence="9">
    <location>
        <begin position="279"/>
        <end position="375"/>
    </location>
</feature>
<evidence type="ECO:0000256" key="1">
    <source>
        <dbReference type="ARBA" id="ARBA00004236"/>
    </source>
</evidence>
<gene>
    <name evidence="10" type="ORF">Ocin01_08159</name>
</gene>
<evidence type="ECO:0000256" key="8">
    <source>
        <dbReference type="ARBA" id="ARBA00023319"/>
    </source>
</evidence>